<dbReference type="InterPro" id="IPR051356">
    <property type="entry name" value="SOX/SOX-like_TF"/>
</dbReference>
<dbReference type="OrthoDB" id="6247875at2759"/>
<dbReference type="Proteomes" id="UP000823399">
    <property type="component" value="Unassembled WGS sequence"/>
</dbReference>
<evidence type="ECO:0000313" key="7">
    <source>
        <dbReference type="Proteomes" id="UP000823399"/>
    </source>
</evidence>
<keyword evidence="2 3" id="KW-0539">Nucleus</keyword>
<feature type="compositionally biased region" description="Polar residues" evidence="4">
    <location>
        <begin position="70"/>
        <end position="81"/>
    </location>
</feature>
<dbReference type="PANTHER" id="PTHR45789">
    <property type="entry name" value="FI18025P1"/>
    <property type="match status" value="1"/>
</dbReference>
<dbReference type="GO" id="GO:0005634">
    <property type="term" value="C:nucleus"/>
    <property type="evidence" value="ECO:0007669"/>
    <property type="project" value="UniProtKB-UniRule"/>
</dbReference>
<sequence>MTAPVTCPHRSSCQFFGCVFPFFPAASKRRNVILWLDIFLSYFHLAMSYRHSLEDTCRVFISRPRRYNQPAPTQHAFQHSPSPGFAPNHHKAASDSTPSPNTLPDVIQLPIPGVADLIPKTNRTSHAKRQPAGHIPRPRNAFILFRCDFVQQKKIPGHVESDHRNLSRIAGKIWRGMKKEQQKPWIDLALKEKERHAAMYPGYKYMPAQQTSKQRKVKSDRIAKEERELESRRAELSSVLVQRALDMSDSSKQTAQAAARFTPYPAPSRPRRSSSCPPVGAEPVNPSADLDSWTPFLVTHDDLARRPSRTTMYHSVTSEPIASPLIPACDLPNSQPGGDTWLGAPMPYAWPLPDREDDPLFEMQASDATSQFNSPFGQQNTELYSQYSEFIYSPFENLPQMPPVSMDRGGALGLEFTNPFGFDNFSFNGDNFLTSSSDMSSMLSSLECAMSSDPSAMRGTE</sequence>
<keyword evidence="7" id="KW-1185">Reference proteome</keyword>
<dbReference type="Pfam" id="PF00505">
    <property type="entry name" value="HMG_box"/>
    <property type="match status" value="1"/>
</dbReference>
<keyword evidence="1 3" id="KW-0238">DNA-binding</keyword>
<reference evidence="6" key="1">
    <citation type="journal article" date="2020" name="New Phytol.">
        <title>Comparative genomics reveals dynamic genome evolution in host specialist ectomycorrhizal fungi.</title>
        <authorList>
            <person name="Lofgren L.A."/>
            <person name="Nguyen N.H."/>
            <person name="Vilgalys R."/>
            <person name="Ruytinx J."/>
            <person name="Liao H.L."/>
            <person name="Branco S."/>
            <person name="Kuo A."/>
            <person name="LaButti K."/>
            <person name="Lipzen A."/>
            <person name="Andreopoulos W."/>
            <person name="Pangilinan J."/>
            <person name="Riley R."/>
            <person name="Hundley H."/>
            <person name="Na H."/>
            <person name="Barry K."/>
            <person name="Grigoriev I.V."/>
            <person name="Stajich J.E."/>
            <person name="Kennedy P.G."/>
        </authorList>
    </citation>
    <scope>NUCLEOTIDE SEQUENCE</scope>
    <source>
        <strain evidence="6">FC423</strain>
    </source>
</reference>
<feature type="region of interest" description="Disordered" evidence="4">
    <location>
        <begin position="207"/>
        <end position="229"/>
    </location>
</feature>
<dbReference type="InterPro" id="IPR036910">
    <property type="entry name" value="HMG_box_dom_sf"/>
</dbReference>
<gene>
    <name evidence="6" type="ORF">F5147DRAFT_680791</name>
</gene>
<dbReference type="SMART" id="SM00398">
    <property type="entry name" value="HMG"/>
    <property type="match status" value="1"/>
</dbReference>
<dbReference type="GeneID" id="64698588"/>
<evidence type="ECO:0000259" key="5">
    <source>
        <dbReference type="PROSITE" id="PS50118"/>
    </source>
</evidence>
<feature type="region of interest" description="Disordered" evidence="4">
    <location>
        <begin position="247"/>
        <end position="292"/>
    </location>
</feature>
<feature type="domain" description="HMG box" evidence="5">
    <location>
        <begin position="135"/>
        <end position="204"/>
    </location>
</feature>
<dbReference type="RefSeq" id="XP_041295785.1">
    <property type="nucleotide sequence ID" value="XM_041436329.1"/>
</dbReference>
<evidence type="ECO:0000256" key="2">
    <source>
        <dbReference type="ARBA" id="ARBA00023242"/>
    </source>
</evidence>
<feature type="DNA-binding region" description="HMG box" evidence="3">
    <location>
        <begin position="135"/>
        <end position="204"/>
    </location>
</feature>
<accession>A0A9P7FDH5</accession>
<proteinExistence type="predicted"/>
<dbReference type="CDD" id="cd01389">
    <property type="entry name" value="HMG-box_ROX1-like"/>
    <property type="match status" value="1"/>
</dbReference>
<evidence type="ECO:0000256" key="3">
    <source>
        <dbReference type="PROSITE-ProRule" id="PRU00267"/>
    </source>
</evidence>
<evidence type="ECO:0000256" key="1">
    <source>
        <dbReference type="ARBA" id="ARBA00023125"/>
    </source>
</evidence>
<dbReference type="SUPFAM" id="SSF47095">
    <property type="entry name" value="HMG-box"/>
    <property type="match status" value="1"/>
</dbReference>
<dbReference type="Gene3D" id="1.10.30.10">
    <property type="entry name" value="High mobility group box domain"/>
    <property type="match status" value="1"/>
</dbReference>
<dbReference type="PANTHER" id="PTHR45789:SF2">
    <property type="entry name" value="FI18025P1"/>
    <property type="match status" value="1"/>
</dbReference>
<dbReference type="GO" id="GO:0000978">
    <property type="term" value="F:RNA polymerase II cis-regulatory region sequence-specific DNA binding"/>
    <property type="evidence" value="ECO:0007669"/>
    <property type="project" value="TreeGrafter"/>
</dbReference>
<dbReference type="InterPro" id="IPR009071">
    <property type="entry name" value="HMG_box_dom"/>
</dbReference>
<dbReference type="PROSITE" id="PS50118">
    <property type="entry name" value="HMG_BOX_2"/>
    <property type="match status" value="1"/>
</dbReference>
<evidence type="ECO:0000256" key="4">
    <source>
        <dbReference type="SAM" id="MobiDB-lite"/>
    </source>
</evidence>
<dbReference type="GO" id="GO:0000981">
    <property type="term" value="F:DNA-binding transcription factor activity, RNA polymerase II-specific"/>
    <property type="evidence" value="ECO:0007669"/>
    <property type="project" value="TreeGrafter"/>
</dbReference>
<feature type="region of interest" description="Disordered" evidence="4">
    <location>
        <begin position="69"/>
        <end position="99"/>
    </location>
</feature>
<evidence type="ECO:0000313" key="6">
    <source>
        <dbReference type="EMBL" id="KAG2113398.1"/>
    </source>
</evidence>
<protein>
    <recommendedName>
        <fullName evidence="5">HMG box domain-containing protein</fullName>
    </recommendedName>
</protein>
<organism evidence="6 7">
    <name type="scientific">Suillus discolor</name>
    <dbReference type="NCBI Taxonomy" id="1912936"/>
    <lineage>
        <taxon>Eukaryota</taxon>
        <taxon>Fungi</taxon>
        <taxon>Dikarya</taxon>
        <taxon>Basidiomycota</taxon>
        <taxon>Agaricomycotina</taxon>
        <taxon>Agaricomycetes</taxon>
        <taxon>Agaricomycetidae</taxon>
        <taxon>Boletales</taxon>
        <taxon>Suillineae</taxon>
        <taxon>Suillaceae</taxon>
        <taxon>Suillus</taxon>
    </lineage>
</organism>
<name>A0A9P7FDH5_9AGAM</name>
<dbReference type="EMBL" id="JABBWM010000012">
    <property type="protein sequence ID" value="KAG2113398.1"/>
    <property type="molecule type" value="Genomic_DNA"/>
</dbReference>
<comment type="caution">
    <text evidence="6">The sequence shown here is derived from an EMBL/GenBank/DDBJ whole genome shotgun (WGS) entry which is preliminary data.</text>
</comment>
<dbReference type="AlphaFoldDB" id="A0A9P7FDH5"/>
<feature type="compositionally biased region" description="Basic and acidic residues" evidence="4">
    <location>
        <begin position="217"/>
        <end position="229"/>
    </location>
</feature>